<protein>
    <submittedName>
        <fullName evidence="20">1A family penicillin-binding protein</fullName>
    </submittedName>
</protein>
<dbReference type="Gene3D" id="1.10.3810.10">
    <property type="entry name" value="Biosynthetic peptidoglycan transglycosylase-like"/>
    <property type="match status" value="1"/>
</dbReference>
<dbReference type="SUPFAM" id="SSF53955">
    <property type="entry name" value="Lysozyme-like"/>
    <property type="match status" value="1"/>
</dbReference>
<evidence type="ECO:0000259" key="19">
    <source>
        <dbReference type="Pfam" id="PF00912"/>
    </source>
</evidence>
<organism evidence="20 21">
    <name type="scientific">Salirhabdus euzebyi</name>
    <dbReference type="NCBI Taxonomy" id="394506"/>
    <lineage>
        <taxon>Bacteria</taxon>
        <taxon>Bacillati</taxon>
        <taxon>Bacillota</taxon>
        <taxon>Bacilli</taxon>
        <taxon>Bacillales</taxon>
        <taxon>Bacillaceae</taxon>
        <taxon>Salirhabdus</taxon>
    </lineage>
</organism>
<dbReference type="InterPro" id="IPR001264">
    <property type="entry name" value="Glyco_trans_51"/>
</dbReference>
<evidence type="ECO:0000256" key="10">
    <source>
        <dbReference type="ARBA" id="ARBA00022960"/>
    </source>
</evidence>
<evidence type="ECO:0000256" key="12">
    <source>
        <dbReference type="ARBA" id="ARBA00023136"/>
    </source>
</evidence>
<evidence type="ECO:0000256" key="8">
    <source>
        <dbReference type="ARBA" id="ARBA00022679"/>
    </source>
</evidence>
<comment type="similarity">
    <text evidence="3">In the N-terminal section; belongs to the glycosyltransferase 51 family.</text>
</comment>
<keyword evidence="5" id="KW-0121">Carboxypeptidase</keyword>
<dbReference type="SUPFAM" id="SSF56601">
    <property type="entry name" value="beta-lactamase/transpeptidase-like"/>
    <property type="match status" value="1"/>
</dbReference>
<keyword evidence="21" id="KW-1185">Reference proteome</keyword>
<dbReference type="PANTHER" id="PTHR32282:SF11">
    <property type="entry name" value="PENICILLIN-BINDING PROTEIN 1B"/>
    <property type="match status" value="1"/>
</dbReference>
<sequence length="688" mass="77478">MSLRKRFRILQNKRMKWIFFGLLFSFSAFFILAISVYFYVFVQGPPPLTSEQNTVIFSEDEQVIGIKQGSQNRYWVKLDQISPHVKDAFIVTEDQSFYDHFGFDLSRIAVAAFKNVSQMEKVQGASTITQQYARNLYLTHQKTWKRKINEALYALRLEMFYGKDEILEGYLNTIYFGHGNYGIEAASRYYFNKHADELSVAEASLLAAIPKGPSYYSPIDYPEHATNRQQLILSLLANSGKITEEQWEEAKATTLTITQEEEREGKQIAPYFQDVVMSEAVNILDKSKEEIQTGGYKIYTTIDVDMQEQLETITDEKIDDSSSIQIGAINVDPKTGAIKSLIGGRDYVASPFNRAIQAKRMAGSTFKPFLYYAALERGYTPATPLESSPTYFELDNGKVYAPSNYNGYYANSPITLAQALALSDNIYAVKTNVFFKPKTLVETARKFGIKSDLPAVPSLALGTASVSVLEMAKGYSLLANKGKEVIPHTITKITDSEGKVLYKRPKPSGKQVLDPKHAFVLTHLMTGIFDESLNDYSRVTGASLLDVVSRPYAAKSGTTNADSWMIGFSPQAVTAIWTGYDKGDQLTKVEDQTYAKDIWGEYMEAIHQDIPFEAFKPPEGVKAVFMDPHSGKLAHTGCPNMRLTYFIEGTEPRTFCSLHDAKDFPFPQKEGQEEEQENDSGSIWEWVF</sequence>
<dbReference type="NCBIfam" id="TIGR02074">
    <property type="entry name" value="PBP_1a_fam"/>
    <property type="match status" value="1"/>
</dbReference>
<evidence type="ECO:0000256" key="6">
    <source>
        <dbReference type="ARBA" id="ARBA00022670"/>
    </source>
</evidence>
<dbReference type="Gene3D" id="3.40.710.10">
    <property type="entry name" value="DD-peptidase/beta-lactamase superfamily"/>
    <property type="match status" value="1"/>
</dbReference>
<gene>
    <name evidence="20" type="ORF">HNQ94_002357</name>
</gene>
<keyword evidence="9" id="KW-0378">Hydrolase</keyword>
<proteinExistence type="inferred from homology"/>
<dbReference type="InterPro" id="IPR023346">
    <property type="entry name" value="Lysozyme-like_dom_sf"/>
</dbReference>
<keyword evidence="13" id="KW-0511">Multifunctional enzyme</keyword>
<dbReference type="GO" id="GO:0008360">
    <property type="term" value="P:regulation of cell shape"/>
    <property type="evidence" value="ECO:0007669"/>
    <property type="project" value="UniProtKB-KW"/>
</dbReference>
<name>A0A841Q673_9BACI</name>
<dbReference type="InterPro" id="IPR012338">
    <property type="entry name" value="Beta-lactam/transpept-like"/>
</dbReference>
<dbReference type="FunFam" id="1.10.3810.10:FF:000001">
    <property type="entry name" value="Penicillin-binding protein 1A"/>
    <property type="match status" value="1"/>
</dbReference>
<dbReference type="Pfam" id="PF00912">
    <property type="entry name" value="Transgly"/>
    <property type="match status" value="1"/>
</dbReference>
<comment type="caution">
    <text evidence="20">The sequence shown here is derived from an EMBL/GenBank/DDBJ whole genome shotgun (WGS) entry which is preliminary data.</text>
</comment>
<dbReference type="Pfam" id="PF00905">
    <property type="entry name" value="Transpeptidase"/>
    <property type="match status" value="1"/>
</dbReference>
<comment type="similarity">
    <text evidence="2">In the C-terminal section; belongs to the transpeptidase family.</text>
</comment>
<comment type="catalytic activity">
    <reaction evidence="16">
        <text>[GlcNAc-(1-&gt;4)-Mur2Ac(oyl-L-Ala-gamma-D-Glu-L-Lys-D-Ala-D-Ala)](n)-di-trans,octa-cis-undecaprenyl diphosphate + beta-D-GlcNAc-(1-&gt;4)-Mur2Ac(oyl-L-Ala-gamma-D-Glu-L-Lys-D-Ala-D-Ala)-di-trans,octa-cis-undecaprenyl diphosphate = [GlcNAc-(1-&gt;4)-Mur2Ac(oyl-L-Ala-gamma-D-Glu-L-Lys-D-Ala-D-Ala)](n+1)-di-trans,octa-cis-undecaprenyl diphosphate + di-trans,octa-cis-undecaprenyl diphosphate + H(+)</text>
        <dbReference type="Rhea" id="RHEA:23708"/>
        <dbReference type="Rhea" id="RHEA-COMP:9602"/>
        <dbReference type="Rhea" id="RHEA-COMP:9603"/>
        <dbReference type="ChEBI" id="CHEBI:15378"/>
        <dbReference type="ChEBI" id="CHEBI:58405"/>
        <dbReference type="ChEBI" id="CHEBI:60033"/>
        <dbReference type="ChEBI" id="CHEBI:78435"/>
        <dbReference type="EC" id="2.4.99.28"/>
    </reaction>
</comment>
<dbReference type="GO" id="GO:0009252">
    <property type="term" value="P:peptidoglycan biosynthetic process"/>
    <property type="evidence" value="ECO:0007669"/>
    <property type="project" value="UniProtKB-KW"/>
</dbReference>
<evidence type="ECO:0000256" key="9">
    <source>
        <dbReference type="ARBA" id="ARBA00022801"/>
    </source>
</evidence>
<evidence type="ECO:0000256" key="7">
    <source>
        <dbReference type="ARBA" id="ARBA00022676"/>
    </source>
</evidence>
<dbReference type="RefSeq" id="WP_174496557.1">
    <property type="nucleotide sequence ID" value="NZ_CADDWK010000008.1"/>
</dbReference>
<evidence type="ECO:0000256" key="16">
    <source>
        <dbReference type="ARBA" id="ARBA00049902"/>
    </source>
</evidence>
<dbReference type="GO" id="GO:0008658">
    <property type="term" value="F:penicillin binding"/>
    <property type="evidence" value="ECO:0007669"/>
    <property type="project" value="InterPro"/>
</dbReference>
<evidence type="ECO:0000256" key="2">
    <source>
        <dbReference type="ARBA" id="ARBA00007090"/>
    </source>
</evidence>
<reference evidence="20 21" key="1">
    <citation type="submission" date="2020-08" db="EMBL/GenBank/DDBJ databases">
        <title>Genomic Encyclopedia of Type Strains, Phase IV (KMG-IV): sequencing the most valuable type-strain genomes for metagenomic binning, comparative biology and taxonomic classification.</title>
        <authorList>
            <person name="Goeker M."/>
        </authorList>
    </citation>
    <scope>NUCLEOTIDE SEQUENCE [LARGE SCALE GENOMIC DNA]</scope>
    <source>
        <strain evidence="20 21">DSM 19612</strain>
    </source>
</reference>
<dbReference type="EMBL" id="JACHGH010000006">
    <property type="protein sequence ID" value="MBB6453906.1"/>
    <property type="molecule type" value="Genomic_DNA"/>
</dbReference>
<dbReference type="GO" id="GO:0008955">
    <property type="term" value="F:peptidoglycan glycosyltransferase activity"/>
    <property type="evidence" value="ECO:0007669"/>
    <property type="project" value="UniProtKB-EC"/>
</dbReference>
<evidence type="ECO:0000313" key="20">
    <source>
        <dbReference type="EMBL" id="MBB6453906.1"/>
    </source>
</evidence>
<evidence type="ECO:0000256" key="3">
    <source>
        <dbReference type="ARBA" id="ARBA00007739"/>
    </source>
</evidence>
<dbReference type="GO" id="GO:0005886">
    <property type="term" value="C:plasma membrane"/>
    <property type="evidence" value="ECO:0007669"/>
    <property type="project" value="UniProtKB-SubCell"/>
</dbReference>
<feature type="domain" description="Glycosyl transferase family 51" evidence="19">
    <location>
        <begin position="68"/>
        <end position="234"/>
    </location>
</feature>
<dbReference type="PANTHER" id="PTHR32282">
    <property type="entry name" value="BINDING PROTEIN TRANSPEPTIDASE, PUTATIVE-RELATED"/>
    <property type="match status" value="1"/>
</dbReference>
<evidence type="ECO:0000256" key="17">
    <source>
        <dbReference type="SAM" id="Phobius"/>
    </source>
</evidence>
<evidence type="ECO:0000313" key="21">
    <source>
        <dbReference type="Proteomes" id="UP000581688"/>
    </source>
</evidence>
<comment type="catalytic activity">
    <reaction evidence="15">
        <text>Preferential cleavage: (Ac)2-L-Lys-D-Ala-|-D-Ala. Also transpeptidation of peptidyl-alanyl moieties that are N-acyl substituents of D-alanine.</text>
        <dbReference type="EC" id="3.4.16.4"/>
    </reaction>
</comment>
<dbReference type="GO" id="GO:0006508">
    <property type="term" value="P:proteolysis"/>
    <property type="evidence" value="ECO:0007669"/>
    <property type="project" value="UniProtKB-KW"/>
</dbReference>
<feature type="domain" description="Penicillin-binding protein transpeptidase" evidence="18">
    <location>
        <begin position="328"/>
        <end position="571"/>
    </location>
</feature>
<keyword evidence="4" id="KW-1003">Cell membrane</keyword>
<dbReference type="GO" id="GO:0030288">
    <property type="term" value="C:outer membrane-bounded periplasmic space"/>
    <property type="evidence" value="ECO:0007669"/>
    <property type="project" value="TreeGrafter"/>
</dbReference>
<feature type="transmembrane region" description="Helical" evidence="17">
    <location>
        <begin position="20"/>
        <end position="42"/>
    </location>
</feature>
<dbReference type="GO" id="GO:0071555">
    <property type="term" value="P:cell wall organization"/>
    <property type="evidence" value="ECO:0007669"/>
    <property type="project" value="UniProtKB-KW"/>
</dbReference>
<evidence type="ECO:0000256" key="11">
    <source>
        <dbReference type="ARBA" id="ARBA00022984"/>
    </source>
</evidence>
<keyword evidence="8" id="KW-0808">Transferase</keyword>
<keyword evidence="17" id="KW-1133">Transmembrane helix</keyword>
<dbReference type="AlphaFoldDB" id="A0A841Q673"/>
<keyword evidence="6" id="KW-0645">Protease</keyword>
<evidence type="ECO:0000256" key="5">
    <source>
        <dbReference type="ARBA" id="ARBA00022645"/>
    </source>
</evidence>
<keyword evidence="14" id="KW-0961">Cell wall biogenesis/degradation</keyword>
<evidence type="ECO:0000259" key="18">
    <source>
        <dbReference type="Pfam" id="PF00905"/>
    </source>
</evidence>
<dbReference type="InterPro" id="IPR001460">
    <property type="entry name" value="PCN-bd_Tpept"/>
</dbReference>
<keyword evidence="7" id="KW-0328">Glycosyltransferase</keyword>
<dbReference type="InterPro" id="IPR050396">
    <property type="entry name" value="Glycosyltr_51/Transpeptidase"/>
</dbReference>
<keyword evidence="10" id="KW-0133">Cell shape</keyword>
<evidence type="ECO:0000256" key="4">
    <source>
        <dbReference type="ARBA" id="ARBA00022475"/>
    </source>
</evidence>
<evidence type="ECO:0000256" key="14">
    <source>
        <dbReference type="ARBA" id="ARBA00023316"/>
    </source>
</evidence>
<evidence type="ECO:0000256" key="15">
    <source>
        <dbReference type="ARBA" id="ARBA00034000"/>
    </source>
</evidence>
<dbReference type="InterPro" id="IPR036950">
    <property type="entry name" value="PBP_transglycosylase"/>
</dbReference>
<keyword evidence="12 17" id="KW-0472">Membrane</keyword>
<keyword evidence="17" id="KW-0812">Transmembrane</keyword>
<comment type="subcellular location">
    <subcellularLocation>
        <location evidence="1">Cell membrane</location>
    </subcellularLocation>
</comment>
<dbReference type="GO" id="GO:0009002">
    <property type="term" value="F:serine-type D-Ala-D-Ala carboxypeptidase activity"/>
    <property type="evidence" value="ECO:0007669"/>
    <property type="project" value="UniProtKB-EC"/>
</dbReference>
<dbReference type="Proteomes" id="UP000581688">
    <property type="component" value="Unassembled WGS sequence"/>
</dbReference>
<accession>A0A841Q673</accession>
<keyword evidence="11" id="KW-0573">Peptidoglycan synthesis</keyword>
<evidence type="ECO:0000256" key="1">
    <source>
        <dbReference type="ARBA" id="ARBA00004236"/>
    </source>
</evidence>
<evidence type="ECO:0000256" key="13">
    <source>
        <dbReference type="ARBA" id="ARBA00023268"/>
    </source>
</evidence>